<evidence type="ECO:0000313" key="14">
    <source>
        <dbReference type="EMBL" id="KAF8760678.1"/>
    </source>
</evidence>
<proteinExistence type="predicted"/>
<evidence type="ECO:0000313" key="16">
    <source>
        <dbReference type="Proteomes" id="UP000636709"/>
    </source>
</evidence>
<keyword evidence="16" id="KW-1185">Reference proteome</keyword>
<dbReference type="EMBL" id="JACEFO010002505">
    <property type="protein sequence ID" value="KAF8657233.1"/>
    <property type="molecule type" value="Genomic_DNA"/>
</dbReference>
<evidence type="ECO:0000313" key="13">
    <source>
        <dbReference type="EMBL" id="KAF8760669.1"/>
    </source>
</evidence>
<evidence type="ECO:0000313" key="11">
    <source>
        <dbReference type="EMBL" id="KAF8747602.1"/>
    </source>
</evidence>
<dbReference type="EMBL" id="JACEFO010001418">
    <property type="protein sequence ID" value="KAF8736903.1"/>
    <property type="molecule type" value="Genomic_DNA"/>
</dbReference>
<evidence type="ECO:0000313" key="4">
    <source>
        <dbReference type="EMBL" id="KAF8657201.1"/>
    </source>
</evidence>
<evidence type="ECO:0000313" key="15">
    <source>
        <dbReference type="EMBL" id="KAF8762104.1"/>
    </source>
</evidence>
<dbReference type="EMBL" id="JACEFO010001311">
    <property type="protein sequence ID" value="KAF8740852.1"/>
    <property type="molecule type" value="Genomic_DNA"/>
</dbReference>
<evidence type="ECO:0000313" key="9">
    <source>
        <dbReference type="EMBL" id="KAF8740852.1"/>
    </source>
</evidence>
<evidence type="ECO:0000313" key="5">
    <source>
        <dbReference type="EMBL" id="KAF8657233.1"/>
    </source>
</evidence>
<organism evidence="10 16">
    <name type="scientific">Digitaria exilis</name>
    <dbReference type="NCBI Taxonomy" id="1010633"/>
    <lineage>
        <taxon>Eukaryota</taxon>
        <taxon>Viridiplantae</taxon>
        <taxon>Streptophyta</taxon>
        <taxon>Embryophyta</taxon>
        <taxon>Tracheophyta</taxon>
        <taxon>Spermatophyta</taxon>
        <taxon>Magnoliopsida</taxon>
        <taxon>Liliopsida</taxon>
        <taxon>Poales</taxon>
        <taxon>Poaceae</taxon>
        <taxon>PACMAD clade</taxon>
        <taxon>Panicoideae</taxon>
        <taxon>Panicodae</taxon>
        <taxon>Paniceae</taxon>
        <taxon>Anthephorinae</taxon>
        <taxon>Digitaria</taxon>
    </lineage>
</organism>
<dbReference type="Proteomes" id="UP000636709">
    <property type="component" value="Unassembled WGS sequence"/>
</dbReference>
<accession>A0A835KM58</accession>
<dbReference type="EMBL" id="JACEFO010000676">
    <property type="protein sequence ID" value="KAF8760678.1"/>
    <property type="molecule type" value="Genomic_DNA"/>
</dbReference>
<evidence type="ECO:0000313" key="10">
    <source>
        <dbReference type="EMBL" id="KAF8740872.1"/>
    </source>
</evidence>
<reference evidence="10" key="1">
    <citation type="submission" date="2020-07" db="EMBL/GenBank/DDBJ databases">
        <title>Genome sequence and genetic diversity analysis of an under-domesticated orphan crop, white fonio (Digitaria exilis).</title>
        <authorList>
            <person name="Bennetzen J.L."/>
            <person name="Chen S."/>
            <person name="Ma X."/>
            <person name="Wang X."/>
            <person name="Yssel A.E.J."/>
            <person name="Chaluvadi S.R."/>
            <person name="Johnson M."/>
            <person name="Gangashetty P."/>
            <person name="Hamidou F."/>
            <person name="Sanogo M.D."/>
            <person name="Zwaenepoel A."/>
            <person name="Wallace J."/>
            <person name="Van De Peer Y."/>
            <person name="Van Deynze A."/>
        </authorList>
    </citation>
    <scope>NUCLEOTIDE SEQUENCE</scope>
    <source>
        <tissue evidence="10">Leaves</tissue>
    </source>
</reference>
<protein>
    <submittedName>
        <fullName evidence="10">Uncharacterized protein</fullName>
    </submittedName>
</protein>
<dbReference type="EMBL" id="JACEFO010002749">
    <property type="protein sequence ID" value="KAF8650030.1"/>
    <property type="molecule type" value="Genomic_DNA"/>
</dbReference>
<dbReference type="EMBL" id="JACEFO010001418">
    <property type="protein sequence ID" value="KAF8736911.1"/>
    <property type="molecule type" value="Genomic_DNA"/>
</dbReference>
<comment type="caution">
    <text evidence="10">The sequence shown here is derived from an EMBL/GenBank/DDBJ whole genome shotgun (WGS) entry which is preliminary data.</text>
</comment>
<dbReference type="EMBL" id="JACEFO010002776">
    <property type="protein sequence ID" value="KAF8649242.1"/>
    <property type="molecule type" value="Genomic_DNA"/>
</dbReference>
<evidence type="ECO:0000313" key="2">
    <source>
        <dbReference type="EMBL" id="KAF8650030.1"/>
    </source>
</evidence>
<evidence type="ECO:0000313" key="6">
    <source>
        <dbReference type="EMBL" id="KAF8736903.1"/>
    </source>
</evidence>
<dbReference type="EMBL" id="JACEFO010000676">
    <property type="protein sequence ID" value="KAF8760669.1"/>
    <property type="molecule type" value="Genomic_DNA"/>
</dbReference>
<dbReference type="EMBL" id="JACEFO010002505">
    <property type="protein sequence ID" value="KAF8657201.1"/>
    <property type="molecule type" value="Genomic_DNA"/>
</dbReference>
<evidence type="ECO:0000313" key="8">
    <source>
        <dbReference type="EMBL" id="KAF8736971.1"/>
    </source>
</evidence>
<name>A0A835KM58_9POAL</name>
<dbReference type="EMBL" id="JACEFO010000676">
    <property type="protein sequence ID" value="KAF8760642.1"/>
    <property type="molecule type" value="Genomic_DNA"/>
</dbReference>
<dbReference type="AlphaFoldDB" id="A0A835KM58"/>
<evidence type="ECO:0000313" key="12">
    <source>
        <dbReference type="EMBL" id="KAF8760642.1"/>
    </source>
</evidence>
<evidence type="ECO:0000313" key="3">
    <source>
        <dbReference type="EMBL" id="KAF8653502.1"/>
    </source>
</evidence>
<evidence type="ECO:0000313" key="7">
    <source>
        <dbReference type="EMBL" id="KAF8736911.1"/>
    </source>
</evidence>
<gene>
    <name evidence="15" type="ORF">HU200_009866</name>
    <name evidence="12" type="ORF">HU200_009929</name>
    <name evidence="13" type="ORF">HU200_009957</name>
    <name evidence="14" type="ORF">HU200_009967</name>
    <name evidence="11" type="ORF">HU200_013216</name>
    <name evidence="9" type="ORF">HU200_013735</name>
    <name evidence="10" type="ORF">HU200_013756</name>
    <name evidence="8" type="ORF">HU200_014240</name>
    <name evidence="6" type="ORF">HU200_014266</name>
    <name evidence="7" type="ORF">HU200_014275</name>
    <name evidence="4" type="ORF">HU200_060214</name>
    <name evidence="5" type="ORF">HU200_060248</name>
    <name evidence="3" type="ORF">HU200_062252</name>
    <name evidence="2" type="ORF">HU200_064089</name>
    <name evidence="1" type="ORF">HU200_064373</name>
</gene>
<evidence type="ECO:0000313" key="1">
    <source>
        <dbReference type="EMBL" id="KAF8649242.1"/>
    </source>
</evidence>
<dbReference type="EMBL" id="JACEFO010001140">
    <property type="protein sequence ID" value="KAF8747602.1"/>
    <property type="molecule type" value="Genomic_DNA"/>
</dbReference>
<dbReference type="EMBL" id="JACEFO010002623">
    <property type="protein sequence ID" value="KAF8653502.1"/>
    <property type="molecule type" value="Genomic_DNA"/>
</dbReference>
<sequence>MTGDFPMGIGAGPSRLKRMSCRRLLFIRIISGIFIIKRRRCKRLIRTSCRVEQCSTRHEIYLSKNKAFFE</sequence>
<dbReference type="EMBL" id="JACEFO010000666">
    <property type="protein sequence ID" value="KAF8762104.1"/>
    <property type="molecule type" value="Genomic_DNA"/>
</dbReference>
<dbReference type="EMBL" id="JACEFO010001311">
    <property type="protein sequence ID" value="KAF8740872.1"/>
    <property type="molecule type" value="Genomic_DNA"/>
</dbReference>
<dbReference type="EMBL" id="JACEFO010001416">
    <property type="protein sequence ID" value="KAF8736971.1"/>
    <property type="molecule type" value="Genomic_DNA"/>
</dbReference>